<evidence type="ECO:0000313" key="1">
    <source>
        <dbReference type="EMBL" id="TGA95653.1"/>
    </source>
</evidence>
<protein>
    <submittedName>
        <fullName evidence="1">Uncharacterized protein</fullName>
    </submittedName>
</protein>
<proteinExistence type="predicted"/>
<dbReference type="AlphaFoldDB" id="A0A4Z0GH12"/>
<reference evidence="1 2" key="1">
    <citation type="journal article" date="2015" name="Int. J. Syst. Evol. Microbiol.">
        <title>Sporolactobacillus shoreae sp. nov. and Sporolactobacillus spathodeae sp. nov., two spore-forming lactic acid bacteria isolated from tree barks in Thailand.</title>
        <authorList>
            <person name="Thamacharoensuk T."/>
            <person name="Kitahara M."/>
            <person name="Ohkuma M."/>
            <person name="Thongchul N."/>
            <person name="Tanasupawat S."/>
        </authorList>
    </citation>
    <scope>NUCLEOTIDE SEQUENCE [LARGE SCALE GENOMIC DNA]</scope>
    <source>
        <strain evidence="1 2">BK92</strain>
    </source>
</reference>
<dbReference type="RefSeq" id="WP_135350133.1">
    <property type="nucleotide sequence ID" value="NZ_SRJD01000043.1"/>
</dbReference>
<organism evidence="1 2">
    <name type="scientific">Sporolactobacillus shoreae</name>
    <dbReference type="NCBI Taxonomy" id="1465501"/>
    <lineage>
        <taxon>Bacteria</taxon>
        <taxon>Bacillati</taxon>
        <taxon>Bacillota</taxon>
        <taxon>Bacilli</taxon>
        <taxon>Bacillales</taxon>
        <taxon>Sporolactobacillaceae</taxon>
        <taxon>Sporolactobacillus</taxon>
    </lineage>
</organism>
<gene>
    <name evidence="1" type="ORF">E4665_17750</name>
</gene>
<dbReference type="Proteomes" id="UP000298347">
    <property type="component" value="Unassembled WGS sequence"/>
</dbReference>
<accession>A0A4Z0GH12</accession>
<comment type="caution">
    <text evidence="1">The sequence shown here is derived from an EMBL/GenBank/DDBJ whole genome shotgun (WGS) entry which is preliminary data.</text>
</comment>
<keyword evidence="2" id="KW-1185">Reference proteome</keyword>
<sequence length="76" mass="8786">MWVVFDSDNQIVIITDKKEEAVAAYEDEKAQWRKVIGGDELGDNEMEAHVILAKIERHFYLAPIGENIADFKEKTY</sequence>
<name>A0A4Z0GH12_9BACL</name>
<evidence type="ECO:0000313" key="2">
    <source>
        <dbReference type="Proteomes" id="UP000298347"/>
    </source>
</evidence>
<dbReference type="EMBL" id="SRJD01000043">
    <property type="protein sequence ID" value="TGA95653.1"/>
    <property type="molecule type" value="Genomic_DNA"/>
</dbReference>